<evidence type="ECO:0000313" key="8">
    <source>
        <dbReference type="Proteomes" id="UP001147830"/>
    </source>
</evidence>
<keyword evidence="3" id="KW-0813">Transport</keyword>
<organism evidence="7 8">
    <name type="scientific">Thalassolituus pacificus</name>
    <dbReference type="NCBI Taxonomy" id="2975440"/>
    <lineage>
        <taxon>Bacteria</taxon>
        <taxon>Pseudomonadati</taxon>
        <taxon>Pseudomonadota</taxon>
        <taxon>Gammaproteobacteria</taxon>
        <taxon>Oceanospirillales</taxon>
        <taxon>Oceanospirillaceae</taxon>
        <taxon>Thalassolituus</taxon>
    </lineage>
</organism>
<dbReference type="GO" id="GO:0006829">
    <property type="term" value="P:zinc ion transport"/>
    <property type="evidence" value="ECO:0007669"/>
    <property type="project" value="UniProtKB-KW"/>
</dbReference>
<dbReference type="Gene3D" id="3.40.50.1980">
    <property type="entry name" value="Nitrogenase molybdenum iron protein domain"/>
    <property type="match status" value="2"/>
</dbReference>
<evidence type="ECO:0000256" key="4">
    <source>
        <dbReference type="ARBA" id="ARBA00022729"/>
    </source>
</evidence>
<gene>
    <name evidence="7" type="ORF">NYR02_08810</name>
</gene>
<keyword evidence="5" id="KW-0406">Ion transport</keyword>
<proteinExistence type="inferred from homology"/>
<dbReference type="RefSeq" id="WP_260975995.1">
    <property type="nucleotide sequence ID" value="NZ_JAOANI010000015.1"/>
</dbReference>
<evidence type="ECO:0000256" key="5">
    <source>
        <dbReference type="ARBA" id="ARBA00022906"/>
    </source>
</evidence>
<keyword evidence="8" id="KW-1185">Reference proteome</keyword>
<dbReference type="AlphaFoldDB" id="A0A9X3ASL6"/>
<evidence type="ECO:0000313" key="7">
    <source>
        <dbReference type="EMBL" id="MCT7359118.1"/>
    </source>
</evidence>
<dbReference type="PANTHER" id="PTHR42953">
    <property type="entry name" value="HIGH-AFFINITY ZINC UPTAKE SYSTEM PROTEIN ZNUA-RELATED"/>
    <property type="match status" value="1"/>
</dbReference>
<comment type="similarity">
    <text evidence="1">Belongs to the bacterial solute-binding protein 9 family.</text>
</comment>
<accession>A0A9X3ASL6</accession>
<evidence type="ECO:0000256" key="6">
    <source>
        <dbReference type="SAM" id="SignalP"/>
    </source>
</evidence>
<protein>
    <recommendedName>
        <fullName evidence="2">High-affinity zinc uptake system protein ZnuA</fullName>
    </recommendedName>
</protein>
<dbReference type="InterPro" id="IPR006127">
    <property type="entry name" value="ZnuA-like"/>
</dbReference>
<feature type="signal peptide" evidence="6">
    <location>
        <begin position="1"/>
        <end position="21"/>
    </location>
</feature>
<sequence>MKNLPLLLISLLLSLSLSSQAAPISHEPPYKVLATVHPLALMAASLVETEQLSVLLPPGMTPHDFSLRPSDIDVIQSADVIIWSGAQAEPYLSGFARRWPDKIWIDVSQLRAEGQPNDGHWWFSPAMMVRAQQQLANALELPAGNFAADVDAALQRAEQLLAPLRSRGFFVFHRAYDHWVQAMQLNQVGAFTLSPEQKPGMKTLQRMRDQLTSGEVVCVFSEPEFSPALVQSVVRGLDVKQGELDPVASHISVTKTGYPDFIQDLSQRFATCLSPD</sequence>
<dbReference type="InterPro" id="IPR050492">
    <property type="entry name" value="Bact_metal-bind_prot9"/>
</dbReference>
<dbReference type="PANTHER" id="PTHR42953:SF3">
    <property type="entry name" value="HIGH-AFFINITY ZINC UPTAKE SYSTEM PROTEIN ZNUA"/>
    <property type="match status" value="1"/>
</dbReference>
<evidence type="ECO:0000256" key="3">
    <source>
        <dbReference type="ARBA" id="ARBA00022448"/>
    </source>
</evidence>
<reference evidence="7" key="1">
    <citation type="journal article" date="2022" name="Front. Microbiol.">
        <title>Genome-based taxonomic rearrangement of Oceanobacter-related bacteria including the description of Thalassolituus hydrocarbonoclasticus sp. nov. and Thalassolituus pacificus sp. nov. and emended description of the genus Thalassolituus.</title>
        <authorList>
            <person name="Dong C."/>
            <person name="Wei L."/>
            <person name="Wang J."/>
            <person name="Lai Q."/>
            <person name="Huang Z."/>
            <person name="Shao Z."/>
        </authorList>
    </citation>
    <scope>NUCLEOTIDE SEQUENCE</scope>
    <source>
        <strain evidence="7">59MF3M-4</strain>
    </source>
</reference>
<comment type="caution">
    <text evidence="7">The sequence shown here is derived from an EMBL/GenBank/DDBJ whole genome shotgun (WGS) entry which is preliminary data.</text>
</comment>
<dbReference type="Proteomes" id="UP001147830">
    <property type="component" value="Unassembled WGS sequence"/>
</dbReference>
<reference evidence="7" key="2">
    <citation type="submission" date="2022-08" db="EMBL/GenBank/DDBJ databases">
        <authorList>
            <person name="Dong C."/>
        </authorList>
    </citation>
    <scope>NUCLEOTIDE SEQUENCE</scope>
    <source>
        <strain evidence="7">59MF3M-4</strain>
    </source>
</reference>
<keyword evidence="5" id="KW-0862">Zinc</keyword>
<keyword evidence="5" id="KW-0864">Zinc transport</keyword>
<dbReference type="EMBL" id="JAOANI010000015">
    <property type="protein sequence ID" value="MCT7359118.1"/>
    <property type="molecule type" value="Genomic_DNA"/>
</dbReference>
<dbReference type="Pfam" id="PF01297">
    <property type="entry name" value="ZnuA"/>
    <property type="match status" value="1"/>
</dbReference>
<name>A0A9X3ASL6_9GAMM</name>
<feature type="chain" id="PRO_5040937737" description="High-affinity zinc uptake system protein ZnuA" evidence="6">
    <location>
        <begin position="22"/>
        <end position="276"/>
    </location>
</feature>
<evidence type="ECO:0000256" key="2">
    <source>
        <dbReference type="ARBA" id="ARBA00015915"/>
    </source>
</evidence>
<dbReference type="GO" id="GO:0046872">
    <property type="term" value="F:metal ion binding"/>
    <property type="evidence" value="ECO:0007669"/>
    <property type="project" value="InterPro"/>
</dbReference>
<keyword evidence="4 6" id="KW-0732">Signal</keyword>
<dbReference type="SUPFAM" id="SSF53807">
    <property type="entry name" value="Helical backbone' metal receptor"/>
    <property type="match status" value="1"/>
</dbReference>
<evidence type="ECO:0000256" key="1">
    <source>
        <dbReference type="ARBA" id="ARBA00011028"/>
    </source>
</evidence>